<dbReference type="InterPro" id="IPR036397">
    <property type="entry name" value="RNaseH_sf"/>
</dbReference>
<organism evidence="2 3">
    <name type="scientific">Dipteronia sinensis</name>
    <dbReference type="NCBI Taxonomy" id="43782"/>
    <lineage>
        <taxon>Eukaryota</taxon>
        <taxon>Viridiplantae</taxon>
        <taxon>Streptophyta</taxon>
        <taxon>Embryophyta</taxon>
        <taxon>Tracheophyta</taxon>
        <taxon>Spermatophyta</taxon>
        <taxon>Magnoliopsida</taxon>
        <taxon>eudicotyledons</taxon>
        <taxon>Gunneridae</taxon>
        <taxon>Pentapetalae</taxon>
        <taxon>rosids</taxon>
        <taxon>malvids</taxon>
        <taxon>Sapindales</taxon>
        <taxon>Sapindaceae</taxon>
        <taxon>Hippocastanoideae</taxon>
        <taxon>Acereae</taxon>
        <taxon>Dipteronia</taxon>
    </lineage>
</organism>
<dbReference type="SUPFAM" id="SSF53098">
    <property type="entry name" value="Ribonuclease H-like"/>
    <property type="match status" value="1"/>
</dbReference>
<name>A0AAE0A5C4_9ROSI</name>
<comment type="caution">
    <text evidence="2">The sequence shown here is derived from an EMBL/GenBank/DDBJ whole genome shotgun (WGS) entry which is preliminary data.</text>
</comment>
<dbReference type="InterPro" id="IPR002156">
    <property type="entry name" value="RNaseH_domain"/>
</dbReference>
<dbReference type="AlphaFoldDB" id="A0AAE0A5C4"/>
<dbReference type="InterPro" id="IPR012337">
    <property type="entry name" value="RNaseH-like_sf"/>
</dbReference>
<reference evidence="2" key="1">
    <citation type="journal article" date="2023" name="Plant J.">
        <title>Genome sequences and population genomics provide insights into the demographic history, inbreeding, and mutation load of two 'living fossil' tree species of Dipteronia.</title>
        <authorList>
            <person name="Feng Y."/>
            <person name="Comes H.P."/>
            <person name="Chen J."/>
            <person name="Zhu S."/>
            <person name="Lu R."/>
            <person name="Zhang X."/>
            <person name="Li P."/>
            <person name="Qiu J."/>
            <person name="Olsen K.M."/>
            <person name="Qiu Y."/>
        </authorList>
    </citation>
    <scope>NUCLEOTIDE SEQUENCE</scope>
    <source>
        <strain evidence="2">NBL</strain>
    </source>
</reference>
<evidence type="ECO:0000313" key="3">
    <source>
        <dbReference type="Proteomes" id="UP001281410"/>
    </source>
</evidence>
<sequence>MNAEEVAKLCSSVSLKEREGLVRTLDVDLKEHAERKMSFCLAGKRLNVWRVARDEKNLMRLAVNLVYGYEVANDPFSKEYSGAGMARGEDVGTMVCAGRGGQGEMVREVTNMGETIPIINLERGKGIMVIGGETLIVINDKGECSNDVESLTPKEGNRGRAMMVCGCRRRQSRQRKVDMAVAGEGWLIRRKDWRWRIASLKWVLHAIWSKLVVDSVGRSCGLCLLWSTDVVVELSSFSPAHIDVCVKNQRIQWWRLTRFYSNPDPAQRFHSWNLLKRLAGMSNLPWVCLGDFSEIMEDSKKLCGQTRDLRCMLNFREIMESCELEDMGYSGDDQECKELVKSVWAGTGGFGSVSDVLTTIQVYRYGMVLSSVPVKLSIPNRGFLDAKFIGEEVRKAIFDMGPMKDNTIIGFKCMHSLKRSKRKKGLMAIKLDMSKAYDKVEWSFLKEMMKRIGFSNQWVGGIMRCVTSVSYSFLLYGELVNFTKSAMCVSPTMVRRASEELAAVVGIRLVDCHEKYLGFPCITGRHKRQLFSGIIDRDLKTFNRALLVKQCWSILKNPDYFAARILNYKYFRGLNFMDVEANSSSSFIWWSVVWGRGLLEKGMCWRIGDGSNVKIYKDCWIPKPTTFKVQSLQFLGDLSTISDLKTGSDGWCVDRIRGSFVADEAAAILSIPCANSPVPDSLLWHYKKNGCYSVKSGYHVGRIMNELPSSSGLNSIESWWKLLWSVEIPIKLNGDDVGLLCIVVWRIWFLINKRVHGEPEFSFGDVLVWSHDFLLDCQGMRDPSDGRLSAVVQSTVTWNPHNQGIYKINMDVAINSAGECVGLGMVIRDLTGFVMSASSQKNSAMYSPQVAEAIAIRQGLQFARDTGLYLVVVESDAAVVVDWIKNGVRNCSEVDLIITHICSLNPSLSSSDMSYVRRPIKWP</sequence>
<dbReference type="Gene3D" id="3.30.420.10">
    <property type="entry name" value="Ribonuclease H-like superfamily/Ribonuclease H"/>
    <property type="match status" value="1"/>
</dbReference>
<evidence type="ECO:0000313" key="2">
    <source>
        <dbReference type="EMBL" id="KAK3200780.1"/>
    </source>
</evidence>
<dbReference type="Proteomes" id="UP001281410">
    <property type="component" value="Unassembled WGS sequence"/>
</dbReference>
<keyword evidence="3" id="KW-1185">Reference proteome</keyword>
<dbReference type="Pfam" id="PF13456">
    <property type="entry name" value="RVT_3"/>
    <property type="match status" value="1"/>
</dbReference>
<proteinExistence type="predicted"/>
<dbReference type="PANTHER" id="PTHR47074">
    <property type="entry name" value="BNAC02G40300D PROTEIN"/>
    <property type="match status" value="1"/>
</dbReference>
<gene>
    <name evidence="2" type="ORF">Dsin_024195</name>
</gene>
<feature type="domain" description="RNase H type-1" evidence="1">
    <location>
        <begin position="809"/>
        <end position="918"/>
    </location>
</feature>
<dbReference type="PANTHER" id="PTHR47074:SF11">
    <property type="entry name" value="REVERSE TRANSCRIPTASE-LIKE PROTEIN"/>
    <property type="match status" value="1"/>
</dbReference>
<dbReference type="InterPro" id="IPR052929">
    <property type="entry name" value="RNase_H-like_EbsB-rel"/>
</dbReference>
<protein>
    <recommendedName>
        <fullName evidence="1">RNase H type-1 domain-containing protein</fullName>
    </recommendedName>
</protein>
<dbReference type="CDD" id="cd06222">
    <property type="entry name" value="RNase_H_like"/>
    <property type="match status" value="1"/>
</dbReference>
<accession>A0AAE0A5C4</accession>
<evidence type="ECO:0000259" key="1">
    <source>
        <dbReference type="Pfam" id="PF13456"/>
    </source>
</evidence>
<dbReference type="EMBL" id="JANJYJ010000007">
    <property type="protein sequence ID" value="KAK3200780.1"/>
    <property type="molecule type" value="Genomic_DNA"/>
</dbReference>
<dbReference type="GO" id="GO:0003676">
    <property type="term" value="F:nucleic acid binding"/>
    <property type="evidence" value="ECO:0007669"/>
    <property type="project" value="InterPro"/>
</dbReference>
<dbReference type="GO" id="GO:0004523">
    <property type="term" value="F:RNA-DNA hybrid ribonuclease activity"/>
    <property type="evidence" value="ECO:0007669"/>
    <property type="project" value="InterPro"/>
</dbReference>
<dbReference type="InterPro" id="IPR044730">
    <property type="entry name" value="RNase_H-like_dom_plant"/>
</dbReference>